<dbReference type="InterPro" id="IPR050682">
    <property type="entry name" value="ModA/WtpA"/>
</dbReference>
<dbReference type="Pfam" id="PF13531">
    <property type="entry name" value="SBP_bac_11"/>
    <property type="match status" value="1"/>
</dbReference>
<dbReference type="EMBL" id="VCKZ01000008">
    <property type="protein sequence ID" value="TMR42020.1"/>
    <property type="molecule type" value="Genomic_DNA"/>
</dbReference>
<dbReference type="Proteomes" id="UP000305238">
    <property type="component" value="Unassembled WGS sequence"/>
</dbReference>
<dbReference type="AlphaFoldDB" id="A0A5S4HKD6"/>
<sequence>MPHSPRRRRLRASVLLAALAVPALGAGCGGPSGPVTLTVLATSALTEVFGEMGAAYHQEHPGVKLRFVFGGSPEIVDRLSDHAPADALVTADRAALEEAADHLAGRPRIVTHDTLTIAVGPGNPKRIRGLSDLRRPGLRVVVGAGSVPVGRYTRQALAKSALTVHWNSEEIGSRAVLDQVRSGEADAGIVYITDLRSAGVAASSVAIPAEQNVIAAFPAAPLLDSEHPEEAAAFVTWLLKPTAQKLFHKYGFPNPVSPR</sequence>
<accession>A0A5S4HKD6</accession>
<keyword evidence="4" id="KW-0500">Molybdenum</keyword>
<evidence type="ECO:0000256" key="5">
    <source>
        <dbReference type="SAM" id="SignalP"/>
    </source>
</evidence>
<evidence type="ECO:0000256" key="2">
    <source>
        <dbReference type="ARBA" id="ARBA00022723"/>
    </source>
</evidence>
<dbReference type="RefSeq" id="WP_138633442.1">
    <property type="nucleotide sequence ID" value="NZ_JASWDG010000104.1"/>
</dbReference>
<dbReference type="InterPro" id="IPR005950">
    <property type="entry name" value="ModA"/>
</dbReference>
<evidence type="ECO:0000256" key="1">
    <source>
        <dbReference type="ARBA" id="ARBA00009175"/>
    </source>
</evidence>
<organism evidence="6 7">
    <name type="scientific">Actinomadura geliboluensis</name>
    <dbReference type="NCBI Taxonomy" id="882440"/>
    <lineage>
        <taxon>Bacteria</taxon>
        <taxon>Bacillati</taxon>
        <taxon>Actinomycetota</taxon>
        <taxon>Actinomycetes</taxon>
        <taxon>Streptosporangiales</taxon>
        <taxon>Thermomonosporaceae</taxon>
        <taxon>Actinomadura</taxon>
    </lineage>
</organism>
<dbReference type="GO" id="GO:0030973">
    <property type="term" value="F:molybdate ion binding"/>
    <property type="evidence" value="ECO:0007669"/>
    <property type="project" value="TreeGrafter"/>
</dbReference>
<dbReference type="PIRSF" id="PIRSF004846">
    <property type="entry name" value="ModA"/>
    <property type="match status" value="1"/>
</dbReference>
<comment type="similarity">
    <text evidence="1">Belongs to the bacterial solute-binding protein ModA family.</text>
</comment>
<feature type="binding site" evidence="4">
    <location>
        <position position="72"/>
    </location>
    <ligand>
        <name>molybdate</name>
        <dbReference type="ChEBI" id="CHEBI:36264"/>
    </ligand>
</feature>
<evidence type="ECO:0000313" key="7">
    <source>
        <dbReference type="Proteomes" id="UP000305238"/>
    </source>
</evidence>
<feature type="chain" id="PRO_5024328794" evidence="5">
    <location>
        <begin position="26"/>
        <end position="259"/>
    </location>
</feature>
<feature type="binding site" evidence="4">
    <location>
        <position position="191"/>
    </location>
    <ligand>
        <name>molybdate</name>
        <dbReference type="ChEBI" id="CHEBI:36264"/>
    </ligand>
</feature>
<evidence type="ECO:0000313" key="6">
    <source>
        <dbReference type="EMBL" id="TMR42020.1"/>
    </source>
</evidence>
<dbReference type="Gene3D" id="3.40.190.10">
    <property type="entry name" value="Periplasmic binding protein-like II"/>
    <property type="match status" value="2"/>
</dbReference>
<dbReference type="NCBIfam" id="TIGR01256">
    <property type="entry name" value="modA"/>
    <property type="match status" value="1"/>
</dbReference>
<reference evidence="6 7" key="1">
    <citation type="submission" date="2019-05" db="EMBL/GenBank/DDBJ databases">
        <title>Draft genome sequence of Actinomadura geliboluensis A8036.</title>
        <authorList>
            <person name="Saricaoglu S."/>
            <person name="Isik K."/>
        </authorList>
    </citation>
    <scope>NUCLEOTIDE SEQUENCE [LARGE SCALE GENOMIC DNA]</scope>
    <source>
        <strain evidence="6 7">A8036</strain>
    </source>
</reference>
<dbReference type="PROSITE" id="PS51257">
    <property type="entry name" value="PROKAR_LIPOPROTEIN"/>
    <property type="match status" value="1"/>
</dbReference>
<dbReference type="GO" id="GO:0015689">
    <property type="term" value="P:molybdate ion transport"/>
    <property type="evidence" value="ECO:0007669"/>
    <property type="project" value="InterPro"/>
</dbReference>
<keyword evidence="2 4" id="KW-0479">Metal-binding</keyword>
<gene>
    <name evidence="6" type="primary">modA</name>
    <name evidence="6" type="ORF">ETD96_02700</name>
</gene>
<evidence type="ECO:0000256" key="3">
    <source>
        <dbReference type="ARBA" id="ARBA00022729"/>
    </source>
</evidence>
<proteinExistence type="inferred from homology"/>
<dbReference type="OrthoDB" id="9785015at2"/>
<name>A0A5S4HKD6_9ACTN</name>
<dbReference type="SUPFAM" id="SSF53850">
    <property type="entry name" value="Periplasmic binding protein-like II"/>
    <property type="match status" value="1"/>
</dbReference>
<comment type="caution">
    <text evidence="6">The sequence shown here is derived from an EMBL/GenBank/DDBJ whole genome shotgun (WGS) entry which is preliminary data.</text>
</comment>
<feature type="signal peptide" evidence="5">
    <location>
        <begin position="1"/>
        <end position="25"/>
    </location>
</feature>
<dbReference type="PANTHER" id="PTHR30632:SF0">
    <property type="entry name" value="SULFATE-BINDING PROTEIN"/>
    <property type="match status" value="1"/>
</dbReference>
<dbReference type="GO" id="GO:0046872">
    <property type="term" value="F:metal ion binding"/>
    <property type="evidence" value="ECO:0007669"/>
    <property type="project" value="UniProtKB-KW"/>
</dbReference>
<dbReference type="PANTHER" id="PTHR30632">
    <property type="entry name" value="MOLYBDATE-BINDING PERIPLASMIC PROTEIN"/>
    <property type="match status" value="1"/>
</dbReference>
<keyword evidence="7" id="KW-1185">Reference proteome</keyword>
<evidence type="ECO:0000256" key="4">
    <source>
        <dbReference type="PIRSR" id="PIRSR004846-1"/>
    </source>
</evidence>
<protein>
    <submittedName>
        <fullName evidence="6">Molybdate ABC transporter substrate-binding protein</fullName>
    </submittedName>
</protein>
<keyword evidence="3 5" id="KW-0732">Signal</keyword>